<evidence type="ECO:0000256" key="6">
    <source>
        <dbReference type="ARBA" id="ARBA00023136"/>
    </source>
</evidence>
<accession>A0A382E2M1</accession>
<dbReference type="AlphaFoldDB" id="A0A382E2M1"/>
<organism evidence="8">
    <name type="scientific">marine metagenome</name>
    <dbReference type="NCBI Taxonomy" id="408172"/>
    <lineage>
        <taxon>unclassified sequences</taxon>
        <taxon>metagenomes</taxon>
        <taxon>ecological metagenomes</taxon>
    </lineage>
</organism>
<evidence type="ECO:0000256" key="5">
    <source>
        <dbReference type="ARBA" id="ARBA00022989"/>
    </source>
</evidence>
<feature type="non-terminal residue" evidence="8">
    <location>
        <position position="115"/>
    </location>
</feature>
<reference evidence="8" key="1">
    <citation type="submission" date="2018-05" db="EMBL/GenBank/DDBJ databases">
        <authorList>
            <person name="Lanie J.A."/>
            <person name="Ng W.-L."/>
            <person name="Kazmierczak K.M."/>
            <person name="Andrzejewski T.M."/>
            <person name="Davidsen T.M."/>
            <person name="Wayne K.J."/>
            <person name="Tettelin H."/>
            <person name="Glass J.I."/>
            <person name="Rusch D."/>
            <person name="Podicherti R."/>
            <person name="Tsui H.-C.T."/>
            <person name="Winkler M.E."/>
        </authorList>
    </citation>
    <scope>NUCLEOTIDE SEQUENCE</scope>
</reference>
<dbReference type="GO" id="GO:0005886">
    <property type="term" value="C:plasma membrane"/>
    <property type="evidence" value="ECO:0007669"/>
    <property type="project" value="UniProtKB-SubCell"/>
</dbReference>
<keyword evidence="2" id="KW-0813">Transport</keyword>
<feature type="transmembrane region" description="Helical" evidence="7">
    <location>
        <begin position="96"/>
        <end position="113"/>
    </location>
</feature>
<sequence length="115" mass="12261">MNNFNAWVEAINAVLWSSPVLYTLLFTGVVFTLWSGFSQYYALTHGFKAIRGDYDKVDDPGAITHFQALSAALSATVGLGNIGGVALAISLGGPGAVFWMWVVGFLGMGIKLTEV</sequence>
<protein>
    <recommendedName>
        <fullName evidence="9">Sodium:alanine symporter family protein</fullName>
    </recommendedName>
</protein>
<dbReference type="EMBL" id="UINC01042074">
    <property type="protein sequence ID" value="SVB44221.1"/>
    <property type="molecule type" value="Genomic_DNA"/>
</dbReference>
<evidence type="ECO:0000313" key="8">
    <source>
        <dbReference type="EMBL" id="SVB44221.1"/>
    </source>
</evidence>
<dbReference type="InterPro" id="IPR001463">
    <property type="entry name" value="Na/Ala_symport"/>
</dbReference>
<keyword evidence="6 7" id="KW-0472">Membrane</keyword>
<evidence type="ECO:0000256" key="1">
    <source>
        <dbReference type="ARBA" id="ARBA00004651"/>
    </source>
</evidence>
<dbReference type="Pfam" id="PF01235">
    <property type="entry name" value="Na_Ala_symp"/>
    <property type="match status" value="1"/>
</dbReference>
<gene>
    <name evidence="8" type="ORF">METZ01_LOCUS197075</name>
</gene>
<keyword evidence="5 7" id="KW-1133">Transmembrane helix</keyword>
<proteinExistence type="predicted"/>
<evidence type="ECO:0000256" key="4">
    <source>
        <dbReference type="ARBA" id="ARBA00022692"/>
    </source>
</evidence>
<keyword evidence="4 7" id="KW-0812">Transmembrane</keyword>
<dbReference type="PANTHER" id="PTHR30330:SF3">
    <property type="entry name" value="TRANSCRIPTIONAL REGULATOR, LRP FAMILY"/>
    <property type="match status" value="1"/>
</dbReference>
<evidence type="ECO:0008006" key="9">
    <source>
        <dbReference type="Google" id="ProtNLM"/>
    </source>
</evidence>
<feature type="transmembrane region" description="Helical" evidence="7">
    <location>
        <begin position="20"/>
        <end position="43"/>
    </location>
</feature>
<evidence type="ECO:0000256" key="3">
    <source>
        <dbReference type="ARBA" id="ARBA00022475"/>
    </source>
</evidence>
<keyword evidence="3" id="KW-1003">Cell membrane</keyword>
<evidence type="ECO:0000256" key="2">
    <source>
        <dbReference type="ARBA" id="ARBA00022448"/>
    </source>
</evidence>
<name>A0A382E2M1_9ZZZZ</name>
<dbReference type="PANTHER" id="PTHR30330">
    <property type="entry name" value="AGSS FAMILY TRANSPORTER, SODIUM-ALANINE"/>
    <property type="match status" value="1"/>
</dbReference>
<dbReference type="GO" id="GO:0005283">
    <property type="term" value="F:amino acid:sodium symporter activity"/>
    <property type="evidence" value="ECO:0007669"/>
    <property type="project" value="InterPro"/>
</dbReference>
<comment type="subcellular location">
    <subcellularLocation>
        <location evidence="1">Cell membrane</location>
        <topology evidence="1">Multi-pass membrane protein</topology>
    </subcellularLocation>
</comment>
<evidence type="ECO:0000256" key="7">
    <source>
        <dbReference type="SAM" id="Phobius"/>
    </source>
</evidence>